<keyword evidence="4" id="KW-0479">Metal-binding</keyword>
<feature type="active site" description="Proton acceptor" evidence="4">
    <location>
        <position position="131"/>
    </location>
</feature>
<dbReference type="AlphaFoldDB" id="A0AAX4JG04"/>
<comment type="similarity">
    <text evidence="1">Belongs to the sirtuin family. Class I subfamily.</text>
</comment>
<gene>
    <name evidence="6" type="ORF">VNE69_11068</name>
</gene>
<dbReference type="CDD" id="cd00296">
    <property type="entry name" value="SIR2"/>
    <property type="match status" value="1"/>
</dbReference>
<dbReference type="Proteomes" id="UP001334084">
    <property type="component" value="Chromosome 11"/>
</dbReference>
<dbReference type="GO" id="GO:0005634">
    <property type="term" value="C:nucleus"/>
    <property type="evidence" value="ECO:0007669"/>
    <property type="project" value="TreeGrafter"/>
</dbReference>
<dbReference type="Pfam" id="PF02146">
    <property type="entry name" value="SIR2"/>
    <property type="match status" value="1"/>
</dbReference>
<dbReference type="PANTHER" id="PTHR11085:SF8">
    <property type="entry name" value="NAD-DEPENDENT HISTONE DEACETYLASE HST3"/>
    <property type="match status" value="1"/>
</dbReference>
<dbReference type="RefSeq" id="XP_065331044.1">
    <property type="nucleotide sequence ID" value="XM_065474972.1"/>
</dbReference>
<evidence type="ECO:0000313" key="7">
    <source>
        <dbReference type="Proteomes" id="UP001334084"/>
    </source>
</evidence>
<reference evidence="6" key="1">
    <citation type="journal article" date="2024" name="BMC Genomics">
        <title>Functional annotation of a divergent genome using sequence and structure-based similarity.</title>
        <authorList>
            <person name="Svedberg D."/>
            <person name="Winiger R.R."/>
            <person name="Berg A."/>
            <person name="Sharma H."/>
            <person name="Tellgren-Roth C."/>
            <person name="Debrunner-Vossbrinck B.A."/>
            <person name="Vossbrinck C.R."/>
            <person name="Barandun J."/>
        </authorList>
    </citation>
    <scope>NUCLEOTIDE SEQUENCE</scope>
    <source>
        <strain evidence="6">Illinois isolate</strain>
    </source>
</reference>
<dbReference type="GO" id="GO:0017136">
    <property type="term" value="F:histone deacetylase activity, NAD-dependent"/>
    <property type="evidence" value="ECO:0007669"/>
    <property type="project" value="TreeGrafter"/>
</dbReference>
<dbReference type="GO" id="GO:0070403">
    <property type="term" value="F:NAD+ binding"/>
    <property type="evidence" value="ECO:0007669"/>
    <property type="project" value="InterPro"/>
</dbReference>
<feature type="binding site" evidence="4">
    <location>
        <position position="163"/>
    </location>
    <ligand>
        <name>Zn(2+)</name>
        <dbReference type="ChEBI" id="CHEBI:29105"/>
    </ligand>
</feature>
<dbReference type="InterPro" id="IPR050134">
    <property type="entry name" value="NAD-dep_sirtuin_deacylases"/>
</dbReference>
<dbReference type="InterPro" id="IPR026591">
    <property type="entry name" value="Sirtuin_cat_small_dom_sf"/>
</dbReference>
<keyword evidence="7" id="KW-1185">Reference proteome</keyword>
<evidence type="ECO:0000256" key="4">
    <source>
        <dbReference type="PROSITE-ProRule" id="PRU00236"/>
    </source>
</evidence>
<dbReference type="EMBL" id="CP142736">
    <property type="protein sequence ID" value="WUR04899.1"/>
    <property type="molecule type" value="Genomic_DNA"/>
</dbReference>
<evidence type="ECO:0000256" key="2">
    <source>
        <dbReference type="ARBA" id="ARBA00022679"/>
    </source>
</evidence>
<dbReference type="KEGG" id="vnx:VNE69_11068"/>
<dbReference type="InterPro" id="IPR029035">
    <property type="entry name" value="DHS-like_NAD/FAD-binding_dom"/>
</dbReference>
<name>A0AAX4JG04_9MICR</name>
<feature type="binding site" evidence="4">
    <location>
        <position position="142"/>
    </location>
    <ligand>
        <name>Zn(2+)</name>
        <dbReference type="ChEBI" id="CHEBI:29105"/>
    </ligand>
</feature>
<dbReference type="GO" id="GO:0046872">
    <property type="term" value="F:metal ion binding"/>
    <property type="evidence" value="ECO:0007669"/>
    <property type="project" value="UniProtKB-KW"/>
</dbReference>
<keyword evidence="3" id="KW-0520">NAD</keyword>
<feature type="binding site" evidence="4">
    <location>
        <position position="160"/>
    </location>
    <ligand>
        <name>Zn(2+)</name>
        <dbReference type="ChEBI" id="CHEBI:29105"/>
    </ligand>
</feature>
<organism evidence="6 7">
    <name type="scientific">Vairimorpha necatrix</name>
    <dbReference type="NCBI Taxonomy" id="6039"/>
    <lineage>
        <taxon>Eukaryota</taxon>
        <taxon>Fungi</taxon>
        <taxon>Fungi incertae sedis</taxon>
        <taxon>Microsporidia</taxon>
        <taxon>Nosematidae</taxon>
        <taxon>Vairimorpha</taxon>
    </lineage>
</organism>
<accession>A0AAX4JG04</accession>
<dbReference type="InterPro" id="IPR026590">
    <property type="entry name" value="Ssirtuin_cat_dom"/>
</dbReference>
<dbReference type="InterPro" id="IPR003000">
    <property type="entry name" value="Sirtuin"/>
</dbReference>
<sequence>MIEILDEDLFQIINLFINKKVVIITGAGISVSSGIPDFRSKTGIFKDIKKKYKINGEDLFSFKFSLDERTREIYLDYICELKTLVDSSRPSYTHNFFKYLSKISQLRVYTQNIDSLEEKAGLGLENLVYLHGNLKYLKCLYCGDTSEFTDPEIIKSSPTCSNCKVSNIRLRNVPRYLHTNIIHYHQDHPDSDLISDCIKKDSDCDLLIVVGTSLNVFGVRNMVKYFKKICSTRIFVNKEDCKSSLRKYFTHFYKGTSDNFFKLVKKEITNYDIDISLQDISLQDIENSSGINKDETGLKKLSEKNIQKNMKRLSLTKEEIVNNFLLLTKK</sequence>
<dbReference type="Gene3D" id="3.40.50.1220">
    <property type="entry name" value="TPP-binding domain"/>
    <property type="match status" value="1"/>
</dbReference>
<proteinExistence type="inferred from homology"/>
<dbReference type="GeneID" id="90542742"/>
<dbReference type="SUPFAM" id="SSF52467">
    <property type="entry name" value="DHS-like NAD/FAD-binding domain"/>
    <property type="match status" value="1"/>
</dbReference>
<feature type="binding site" evidence="4">
    <location>
        <position position="139"/>
    </location>
    <ligand>
        <name>Zn(2+)</name>
        <dbReference type="ChEBI" id="CHEBI:29105"/>
    </ligand>
</feature>
<keyword evidence="2" id="KW-0808">Transferase</keyword>
<evidence type="ECO:0000256" key="3">
    <source>
        <dbReference type="ARBA" id="ARBA00023027"/>
    </source>
</evidence>
<dbReference type="PROSITE" id="PS50305">
    <property type="entry name" value="SIRTUIN"/>
    <property type="match status" value="1"/>
</dbReference>
<evidence type="ECO:0000313" key="6">
    <source>
        <dbReference type="EMBL" id="WUR04899.1"/>
    </source>
</evidence>
<dbReference type="PANTHER" id="PTHR11085">
    <property type="entry name" value="NAD-DEPENDENT PROTEIN DEACYLASE SIRTUIN-5, MITOCHONDRIAL-RELATED"/>
    <property type="match status" value="1"/>
</dbReference>
<protein>
    <submittedName>
        <fullName evidence="6">NAD-dependent protein deacetlyase</fullName>
    </submittedName>
</protein>
<feature type="domain" description="Deacetylase sirtuin-type" evidence="5">
    <location>
        <begin position="1"/>
        <end position="304"/>
    </location>
</feature>
<keyword evidence="4" id="KW-0862">Zinc</keyword>
<evidence type="ECO:0000259" key="5">
    <source>
        <dbReference type="PROSITE" id="PS50305"/>
    </source>
</evidence>
<dbReference type="Gene3D" id="3.30.1600.10">
    <property type="entry name" value="SIR2/SIRT2 'Small Domain"/>
    <property type="match status" value="1"/>
</dbReference>
<evidence type="ECO:0000256" key="1">
    <source>
        <dbReference type="ARBA" id="ARBA00006924"/>
    </source>
</evidence>